<keyword evidence="2" id="KW-1185">Reference proteome</keyword>
<dbReference type="PANTHER" id="PTHR30087:SF1">
    <property type="entry name" value="HYPOTHETICAL CYTOSOLIC PROTEIN"/>
    <property type="match status" value="1"/>
</dbReference>
<dbReference type="STRING" id="1429083.GCA_001885685_01684"/>
<accession>A0A1H7HWI2</accession>
<proteinExistence type="predicted"/>
<dbReference type="RefSeq" id="WP_074865233.1">
    <property type="nucleotide sequence ID" value="NZ_FOAS01000003.1"/>
</dbReference>
<dbReference type="Proteomes" id="UP000185766">
    <property type="component" value="Unassembled WGS sequence"/>
</dbReference>
<dbReference type="EMBL" id="FOAS01000003">
    <property type="protein sequence ID" value="SEK54504.1"/>
    <property type="molecule type" value="Genomic_DNA"/>
</dbReference>
<sequence length="165" mass="17578">MVSQLKPRLLVSACLLGQRVRYDGRLLPAYPQLLAWQAQGLLVVLCPEVAGGLPVPRLPAEVPGGQGELIWRGAAGLCDSQGHDVSQAFRHGAAQAVQLAQQHDLRWALLKARSPSCGNQHTYDGSFTGTLVSGEGVTAAALRLAGVTVFCEDQLADVERLMLDV</sequence>
<dbReference type="InterPro" id="IPR007553">
    <property type="entry name" value="2-thiour_desulf"/>
</dbReference>
<gene>
    <name evidence="1" type="ORF">SAMN05216214_103109</name>
</gene>
<evidence type="ECO:0000313" key="1">
    <source>
        <dbReference type="EMBL" id="SEK54504.1"/>
    </source>
</evidence>
<reference evidence="1 2" key="1">
    <citation type="submission" date="2016-10" db="EMBL/GenBank/DDBJ databases">
        <authorList>
            <person name="de Groot N.N."/>
        </authorList>
    </citation>
    <scope>NUCLEOTIDE SEQUENCE [LARGE SCALE GENOMIC DNA]</scope>
    <source>
        <strain evidence="1 2">JCM 19513</strain>
    </source>
</reference>
<evidence type="ECO:0000313" key="2">
    <source>
        <dbReference type="Proteomes" id="UP000185766"/>
    </source>
</evidence>
<dbReference type="PANTHER" id="PTHR30087">
    <property type="entry name" value="INNER MEMBRANE PROTEIN"/>
    <property type="match status" value="1"/>
</dbReference>
<dbReference type="AlphaFoldDB" id="A0A1H7HWI2"/>
<name>A0A1H7HWI2_9GAMM</name>
<dbReference type="Pfam" id="PF04463">
    <property type="entry name" value="2-thiour_desulf"/>
    <property type="match status" value="1"/>
</dbReference>
<protein>
    <submittedName>
        <fullName evidence="1">Uncharacterized conserved protein YbbK, DUF523 family</fullName>
    </submittedName>
</protein>
<organism evidence="1 2">
    <name type="scientific">Atopomonas hussainii</name>
    <dbReference type="NCBI Taxonomy" id="1429083"/>
    <lineage>
        <taxon>Bacteria</taxon>
        <taxon>Pseudomonadati</taxon>
        <taxon>Pseudomonadota</taxon>
        <taxon>Gammaproteobacteria</taxon>
        <taxon>Pseudomonadales</taxon>
        <taxon>Pseudomonadaceae</taxon>
        <taxon>Atopomonas</taxon>
    </lineage>
</organism>